<gene>
    <name evidence="1" type="ORF">M413DRAFT_176220</name>
</gene>
<dbReference type="AlphaFoldDB" id="A0A0C3C9N4"/>
<evidence type="ECO:0000313" key="2">
    <source>
        <dbReference type="Proteomes" id="UP000053424"/>
    </source>
</evidence>
<protein>
    <submittedName>
        <fullName evidence="1">Uncharacterized protein</fullName>
    </submittedName>
</protein>
<name>A0A0C3C9N4_HEBCY</name>
<sequence length="98" mass="11244">MWHDSYSRFLSPSGSKKSTWVLMVPPHQAMALHGRGKITSDRNVDAERRQIGGWKENSTLHMEERIERIRVISGLTSIMKSRSCQGGTTFMTVFRTFD</sequence>
<keyword evidence="2" id="KW-1185">Reference proteome</keyword>
<evidence type="ECO:0000313" key="1">
    <source>
        <dbReference type="EMBL" id="KIM40291.1"/>
    </source>
</evidence>
<dbReference type="EMBL" id="KN831783">
    <property type="protein sequence ID" value="KIM40291.1"/>
    <property type="molecule type" value="Genomic_DNA"/>
</dbReference>
<reference evidence="1 2" key="1">
    <citation type="submission" date="2014-04" db="EMBL/GenBank/DDBJ databases">
        <authorList>
            <consortium name="DOE Joint Genome Institute"/>
            <person name="Kuo A."/>
            <person name="Gay G."/>
            <person name="Dore J."/>
            <person name="Kohler A."/>
            <person name="Nagy L.G."/>
            <person name="Floudas D."/>
            <person name="Copeland A."/>
            <person name="Barry K.W."/>
            <person name="Cichocki N."/>
            <person name="Veneault-Fourrey C."/>
            <person name="LaButti K."/>
            <person name="Lindquist E.A."/>
            <person name="Lipzen A."/>
            <person name="Lundell T."/>
            <person name="Morin E."/>
            <person name="Murat C."/>
            <person name="Sun H."/>
            <person name="Tunlid A."/>
            <person name="Henrissat B."/>
            <person name="Grigoriev I.V."/>
            <person name="Hibbett D.S."/>
            <person name="Martin F."/>
            <person name="Nordberg H.P."/>
            <person name="Cantor M.N."/>
            <person name="Hua S.X."/>
        </authorList>
    </citation>
    <scope>NUCLEOTIDE SEQUENCE [LARGE SCALE GENOMIC DNA]</scope>
    <source>
        <strain evidence="2">h7</strain>
    </source>
</reference>
<proteinExistence type="predicted"/>
<dbReference type="Proteomes" id="UP000053424">
    <property type="component" value="Unassembled WGS sequence"/>
</dbReference>
<dbReference type="HOGENOM" id="CLU_2333840_0_0_1"/>
<accession>A0A0C3C9N4</accession>
<reference evidence="2" key="2">
    <citation type="submission" date="2015-01" db="EMBL/GenBank/DDBJ databases">
        <title>Evolutionary Origins and Diversification of the Mycorrhizal Mutualists.</title>
        <authorList>
            <consortium name="DOE Joint Genome Institute"/>
            <consortium name="Mycorrhizal Genomics Consortium"/>
            <person name="Kohler A."/>
            <person name="Kuo A."/>
            <person name="Nagy L.G."/>
            <person name="Floudas D."/>
            <person name="Copeland A."/>
            <person name="Barry K.W."/>
            <person name="Cichocki N."/>
            <person name="Veneault-Fourrey C."/>
            <person name="LaButti K."/>
            <person name="Lindquist E.A."/>
            <person name="Lipzen A."/>
            <person name="Lundell T."/>
            <person name="Morin E."/>
            <person name="Murat C."/>
            <person name="Riley R."/>
            <person name="Ohm R."/>
            <person name="Sun H."/>
            <person name="Tunlid A."/>
            <person name="Henrissat B."/>
            <person name="Grigoriev I.V."/>
            <person name="Hibbett D.S."/>
            <person name="Martin F."/>
        </authorList>
    </citation>
    <scope>NUCLEOTIDE SEQUENCE [LARGE SCALE GENOMIC DNA]</scope>
    <source>
        <strain evidence="2">h7</strain>
    </source>
</reference>
<organism evidence="1 2">
    <name type="scientific">Hebeloma cylindrosporum</name>
    <dbReference type="NCBI Taxonomy" id="76867"/>
    <lineage>
        <taxon>Eukaryota</taxon>
        <taxon>Fungi</taxon>
        <taxon>Dikarya</taxon>
        <taxon>Basidiomycota</taxon>
        <taxon>Agaricomycotina</taxon>
        <taxon>Agaricomycetes</taxon>
        <taxon>Agaricomycetidae</taxon>
        <taxon>Agaricales</taxon>
        <taxon>Agaricineae</taxon>
        <taxon>Hymenogastraceae</taxon>
        <taxon>Hebeloma</taxon>
    </lineage>
</organism>